<feature type="domain" description="EF-hand" evidence="2">
    <location>
        <begin position="2"/>
        <end position="37"/>
    </location>
</feature>
<protein>
    <submittedName>
        <fullName evidence="3">Hypotheticial protein</fullName>
    </submittedName>
</protein>
<name>C1LNV3_SCHJA</name>
<reference evidence="3" key="2">
    <citation type="submission" date="2009-03" db="EMBL/GenBank/DDBJ databases">
        <authorList>
            <person name="Gang L."/>
        </authorList>
    </citation>
    <scope>NUCLEOTIDE SEQUENCE</scope>
    <source>
        <strain evidence="3">Anhui</strain>
    </source>
</reference>
<dbReference type="EMBL" id="FN320655">
    <property type="protein sequence ID" value="CAX76381.1"/>
    <property type="molecule type" value="mRNA"/>
</dbReference>
<dbReference type="GO" id="GO:0005509">
    <property type="term" value="F:calcium ion binding"/>
    <property type="evidence" value="ECO:0007669"/>
    <property type="project" value="InterPro"/>
</dbReference>
<dbReference type="Gene3D" id="1.10.238.10">
    <property type="entry name" value="EF-hand"/>
    <property type="match status" value="1"/>
</dbReference>
<dbReference type="PROSITE" id="PS50222">
    <property type="entry name" value="EF_HAND_2"/>
    <property type="match status" value="1"/>
</dbReference>
<evidence type="ECO:0000259" key="2">
    <source>
        <dbReference type="PROSITE" id="PS50222"/>
    </source>
</evidence>
<evidence type="ECO:0000313" key="3">
    <source>
        <dbReference type="EMBL" id="CAX76381.1"/>
    </source>
</evidence>
<proteinExistence type="evidence at transcript level"/>
<dbReference type="InterPro" id="IPR011992">
    <property type="entry name" value="EF-hand-dom_pair"/>
</dbReference>
<dbReference type="Pfam" id="PF13405">
    <property type="entry name" value="EF-hand_6"/>
    <property type="match status" value="1"/>
</dbReference>
<reference evidence="3" key="1">
    <citation type="journal article" date="2009" name="Nature">
        <title>The Schistosoma japonicum genome reveals features of host-parasite interplay.</title>
        <authorList>
            <person name="Liu F."/>
            <person name="Zhou Y."/>
            <person name="Wang Z.Q."/>
            <person name="Lu G."/>
            <person name="Zheng H."/>
            <person name="Brindley P.J."/>
            <person name="McManus D.P."/>
            <person name="Blair D."/>
            <person name="Zhang Q.H."/>
            <person name="Zhong Y."/>
            <person name="Wang S."/>
            <person name="Han Z.G."/>
            <person name="Chen Z."/>
        </authorList>
    </citation>
    <scope>NUCLEOTIDE SEQUENCE</scope>
    <source>
        <strain evidence="3">Anhui</strain>
    </source>
</reference>
<dbReference type="InterPro" id="IPR002048">
    <property type="entry name" value="EF_hand_dom"/>
</dbReference>
<organism evidence="3">
    <name type="scientific">Schistosoma japonicum</name>
    <name type="common">Blood fluke</name>
    <dbReference type="NCBI Taxonomy" id="6182"/>
    <lineage>
        <taxon>Eukaryota</taxon>
        <taxon>Metazoa</taxon>
        <taxon>Spiralia</taxon>
        <taxon>Lophotrochozoa</taxon>
        <taxon>Platyhelminthes</taxon>
        <taxon>Trematoda</taxon>
        <taxon>Digenea</taxon>
        <taxon>Strigeidida</taxon>
        <taxon>Schistosomatoidea</taxon>
        <taxon>Schistosomatidae</taxon>
        <taxon>Schistosoma</taxon>
    </lineage>
</organism>
<sequence length="43" mass="4937">MSDENRWIAVFNSLDKDGNKLLTRDEIEQCLKSLGVSESLPKR</sequence>
<dbReference type="InterPro" id="IPR018247">
    <property type="entry name" value="EF_Hand_1_Ca_BS"/>
</dbReference>
<dbReference type="PROSITE" id="PS00018">
    <property type="entry name" value="EF_HAND_1"/>
    <property type="match status" value="1"/>
</dbReference>
<keyword evidence="1" id="KW-0106">Calcium</keyword>
<evidence type="ECO:0000256" key="1">
    <source>
        <dbReference type="ARBA" id="ARBA00022837"/>
    </source>
</evidence>
<accession>C1LNV3</accession>
<dbReference type="AlphaFoldDB" id="C1LNV3"/>
<dbReference type="SUPFAM" id="SSF47473">
    <property type="entry name" value="EF-hand"/>
    <property type="match status" value="1"/>
</dbReference>